<gene>
    <name evidence="2" type="ORF">CSKR_201053</name>
</gene>
<sequence length="157" mass="17351">MSHIQSPLQSPWWNVSAETFHLGDDFPLWSVRMRAFLSLVHPQYHGHYILSYLGDPAARCILYSGVSLSAPPDIWTNLSCLFDSRPPSPAPQSSPNVNSHPNASMSRSRSPARKRSPPIPIPDGMCPDLGTLTTTKPVSQFNRTLGSTQEIRLCPVT</sequence>
<dbReference type="OrthoDB" id="6319351at2759"/>
<feature type="region of interest" description="Disordered" evidence="1">
    <location>
        <begin position="85"/>
        <end position="133"/>
    </location>
</feature>
<comment type="caution">
    <text evidence="2">The sequence shown here is derived from an EMBL/GenBank/DDBJ whole genome shotgun (WGS) entry which is preliminary data.</text>
</comment>
<name>A0A8T1MLF5_CLOSI</name>
<dbReference type="AlphaFoldDB" id="A0A8T1MLF5"/>
<dbReference type="Proteomes" id="UP000286415">
    <property type="component" value="Unassembled WGS sequence"/>
</dbReference>
<organism evidence="2 3">
    <name type="scientific">Clonorchis sinensis</name>
    <name type="common">Chinese liver fluke</name>
    <dbReference type="NCBI Taxonomy" id="79923"/>
    <lineage>
        <taxon>Eukaryota</taxon>
        <taxon>Metazoa</taxon>
        <taxon>Spiralia</taxon>
        <taxon>Lophotrochozoa</taxon>
        <taxon>Platyhelminthes</taxon>
        <taxon>Trematoda</taxon>
        <taxon>Digenea</taxon>
        <taxon>Opisthorchiida</taxon>
        <taxon>Opisthorchiata</taxon>
        <taxon>Opisthorchiidae</taxon>
        <taxon>Clonorchis</taxon>
    </lineage>
</organism>
<feature type="compositionally biased region" description="Low complexity" evidence="1">
    <location>
        <begin position="93"/>
        <end position="109"/>
    </location>
</feature>
<evidence type="ECO:0000256" key="1">
    <source>
        <dbReference type="SAM" id="MobiDB-lite"/>
    </source>
</evidence>
<protein>
    <submittedName>
        <fullName evidence="2">Uncharacterized protein</fullName>
    </submittedName>
</protein>
<reference evidence="2 3" key="1">
    <citation type="journal article" date="2018" name="Biotechnol. Adv.">
        <title>Improved genomic resources and new bioinformatic workflow for the carcinogenic parasite Clonorchis sinensis: Biotechnological implications.</title>
        <authorList>
            <person name="Wang D."/>
            <person name="Korhonen P.K."/>
            <person name="Gasser R.B."/>
            <person name="Young N.D."/>
        </authorList>
    </citation>
    <scope>NUCLEOTIDE SEQUENCE [LARGE SCALE GENOMIC DNA]</scope>
    <source>
        <strain evidence="2">Cs-k2</strain>
    </source>
</reference>
<reference evidence="2 3" key="2">
    <citation type="journal article" date="2021" name="Genomics">
        <title>High-quality reference genome for Clonorchis sinensis.</title>
        <authorList>
            <person name="Young N.D."/>
            <person name="Stroehlein A.J."/>
            <person name="Kinkar L."/>
            <person name="Wang T."/>
            <person name="Sohn W.M."/>
            <person name="Chang B.C.H."/>
            <person name="Kaur P."/>
            <person name="Weisz D."/>
            <person name="Dudchenko O."/>
            <person name="Aiden E.L."/>
            <person name="Korhonen P.K."/>
            <person name="Gasser R.B."/>
        </authorList>
    </citation>
    <scope>NUCLEOTIDE SEQUENCE [LARGE SCALE GENOMIC DNA]</scope>
    <source>
        <strain evidence="2">Cs-k2</strain>
    </source>
</reference>
<dbReference type="EMBL" id="NIRI02000042">
    <property type="protein sequence ID" value="KAG5449849.1"/>
    <property type="molecule type" value="Genomic_DNA"/>
</dbReference>
<keyword evidence="3" id="KW-1185">Reference proteome</keyword>
<evidence type="ECO:0000313" key="2">
    <source>
        <dbReference type="EMBL" id="KAG5449849.1"/>
    </source>
</evidence>
<accession>A0A8T1MLF5</accession>
<evidence type="ECO:0000313" key="3">
    <source>
        <dbReference type="Proteomes" id="UP000286415"/>
    </source>
</evidence>
<proteinExistence type="predicted"/>